<feature type="signal peptide" evidence="2">
    <location>
        <begin position="1"/>
        <end position="21"/>
    </location>
</feature>
<organism evidence="3 4">
    <name type="scientific">Haplochromis burtoni</name>
    <name type="common">Burton's mouthbrooder</name>
    <name type="synonym">Chromis burtoni</name>
    <dbReference type="NCBI Taxonomy" id="8153"/>
    <lineage>
        <taxon>Eukaryota</taxon>
        <taxon>Metazoa</taxon>
        <taxon>Chordata</taxon>
        <taxon>Craniata</taxon>
        <taxon>Vertebrata</taxon>
        <taxon>Euteleostomi</taxon>
        <taxon>Actinopterygii</taxon>
        <taxon>Neopterygii</taxon>
        <taxon>Teleostei</taxon>
        <taxon>Neoteleostei</taxon>
        <taxon>Acanthomorphata</taxon>
        <taxon>Ovalentaria</taxon>
        <taxon>Cichlomorphae</taxon>
        <taxon>Cichliformes</taxon>
        <taxon>Cichlidae</taxon>
        <taxon>African cichlids</taxon>
        <taxon>Pseudocrenilabrinae</taxon>
        <taxon>Haplochromini</taxon>
        <taxon>Haplochromis</taxon>
    </lineage>
</organism>
<sequence>MFSIFWLTAMFLSHSFSPCIPHTLTLNLKPLFCISFLVLLLLPLSLSCGSVQLDNIRSDYITIIQTELQRTTEEITSLLQNSDCSVFSHKLRNCTPGNATSVRTLHNLACKMRSLPFLQMTLQLITSVEISMSCHCREKSIKMPTESLKRRRGATRRRRNEGTKNRKQTKKLCKARAILSAMTECYQMLNSL</sequence>
<evidence type="ECO:0008006" key="5">
    <source>
        <dbReference type="Google" id="ProtNLM"/>
    </source>
</evidence>
<dbReference type="GeneTree" id="ENSGT00670000099476"/>
<dbReference type="STRING" id="8153.ENSHBUP00000035523"/>
<evidence type="ECO:0000313" key="3">
    <source>
        <dbReference type="Ensembl" id="ENSHBUP00000035523.1"/>
    </source>
</evidence>
<evidence type="ECO:0000313" key="4">
    <source>
        <dbReference type="Proteomes" id="UP000264840"/>
    </source>
</evidence>
<protein>
    <recommendedName>
        <fullName evidence="5">Interleukin-7</fullName>
    </recommendedName>
</protein>
<proteinExistence type="predicted"/>
<dbReference type="AlphaFoldDB" id="A0A3Q3D1A3"/>
<dbReference type="OMA" id="ICCSCRE"/>
<feature type="region of interest" description="Disordered" evidence="1">
    <location>
        <begin position="145"/>
        <end position="167"/>
    </location>
</feature>
<feature type="chain" id="PRO_5018703609" description="Interleukin-7" evidence="2">
    <location>
        <begin position="22"/>
        <end position="192"/>
    </location>
</feature>
<evidence type="ECO:0000256" key="1">
    <source>
        <dbReference type="SAM" id="MobiDB-lite"/>
    </source>
</evidence>
<feature type="compositionally biased region" description="Basic residues" evidence="1">
    <location>
        <begin position="149"/>
        <end position="167"/>
    </location>
</feature>
<reference evidence="3" key="2">
    <citation type="submission" date="2025-09" db="UniProtKB">
        <authorList>
            <consortium name="Ensembl"/>
        </authorList>
    </citation>
    <scope>IDENTIFICATION</scope>
</reference>
<keyword evidence="4" id="KW-1185">Reference proteome</keyword>
<dbReference type="Ensembl" id="ENSHBUT00000031343.1">
    <property type="protein sequence ID" value="ENSHBUP00000035523.1"/>
    <property type="gene ID" value="ENSHBUG00000023738.1"/>
</dbReference>
<evidence type="ECO:0000256" key="2">
    <source>
        <dbReference type="SAM" id="SignalP"/>
    </source>
</evidence>
<name>A0A3Q3D1A3_HAPBU</name>
<accession>A0A3Q3D1A3</accession>
<keyword evidence="2" id="KW-0732">Signal</keyword>
<dbReference type="Proteomes" id="UP000264840">
    <property type="component" value="Unplaced"/>
</dbReference>
<reference evidence="3" key="1">
    <citation type="submission" date="2025-08" db="UniProtKB">
        <authorList>
            <consortium name="Ensembl"/>
        </authorList>
    </citation>
    <scope>IDENTIFICATION</scope>
</reference>